<evidence type="ECO:0000313" key="2">
    <source>
        <dbReference type="EMBL" id="MBK1929612.1"/>
    </source>
</evidence>
<dbReference type="EMBL" id="JAGEMX010000002">
    <property type="protein sequence ID" value="MBO1829117.1"/>
    <property type="molecule type" value="Genomic_DNA"/>
</dbReference>
<dbReference type="Proteomes" id="UP000611459">
    <property type="component" value="Unassembled WGS sequence"/>
</dbReference>
<dbReference type="AlphaFoldDB" id="A0A1E3FS14"/>
<keyword evidence="5" id="KW-1185">Reference proteome</keyword>
<comment type="caution">
    <text evidence="2">The sequence shown here is derived from an EMBL/GenBank/DDBJ whole genome shotgun (WGS) entry which is preliminary data.</text>
</comment>
<reference evidence="3 5" key="2">
    <citation type="submission" date="2021-03" db="EMBL/GenBank/DDBJ databases">
        <title>Clinical course, treatment and visual outcome of an outbreak of Burkholderia contaminans endophthalmitis following cataract surgery.</title>
        <authorList>
            <person name="Lind C."/>
            <person name="Olsen K."/>
            <person name="Angelsen N.K."/>
            <person name="Krefting E.A."/>
            <person name="Fossen K."/>
            <person name="Gravningen K."/>
            <person name="Depoorter E."/>
            <person name="Vandamme P."/>
            <person name="Bertelsen G."/>
        </authorList>
    </citation>
    <scope>NUCLEOTIDE SEQUENCE [LARGE SCALE GENOMIC DNA]</scope>
    <source>
        <strain evidence="3 5">51242556</strain>
    </source>
</reference>
<organism evidence="2 4">
    <name type="scientific">Burkholderia contaminans</name>
    <dbReference type="NCBI Taxonomy" id="488447"/>
    <lineage>
        <taxon>Bacteria</taxon>
        <taxon>Pseudomonadati</taxon>
        <taxon>Pseudomonadota</taxon>
        <taxon>Betaproteobacteria</taxon>
        <taxon>Burkholderiales</taxon>
        <taxon>Burkholderiaceae</taxon>
        <taxon>Burkholderia</taxon>
        <taxon>Burkholderia cepacia complex</taxon>
    </lineage>
</organism>
<proteinExistence type="predicted"/>
<name>A0A1E3FS14_9BURK</name>
<feature type="region of interest" description="Disordered" evidence="1">
    <location>
        <begin position="57"/>
        <end position="79"/>
    </location>
</feature>
<gene>
    <name evidence="3" type="ORF">J4M89_06960</name>
    <name evidence="2" type="ORF">JIN94_06950</name>
</gene>
<evidence type="ECO:0000313" key="5">
    <source>
        <dbReference type="Proteomes" id="UP000664048"/>
    </source>
</evidence>
<accession>A0A1E3FS14</accession>
<dbReference type="EMBL" id="JAENIB010000002">
    <property type="protein sequence ID" value="MBK1929612.1"/>
    <property type="molecule type" value="Genomic_DNA"/>
</dbReference>
<evidence type="ECO:0000313" key="3">
    <source>
        <dbReference type="EMBL" id="MBO1829117.1"/>
    </source>
</evidence>
<dbReference type="Proteomes" id="UP000664048">
    <property type="component" value="Unassembled WGS sequence"/>
</dbReference>
<sequence length="79" mass="8839">MIPRNRTSRLAGTLGVFVKRCGRNARKPLDPNDRRYDHDVERTMRCLSPAGLSDLLANDDGHADDAEAETGFADVRRMP</sequence>
<reference evidence="2" key="1">
    <citation type="submission" date="2021-01" db="EMBL/GenBank/DDBJ databases">
        <title>Outbreak of Burkholderia contaminns endophthalmitis traced to a clinical ventilation system.</title>
        <authorList>
            <person name="Lipuma J."/>
            <person name="Spilker T."/>
            <person name="Kratholm J."/>
        </authorList>
    </citation>
    <scope>NUCLEOTIDE SEQUENCE</scope>
    <source>
        <strain evidence="2">HI4954</strain>
    </source>
</reference>
<dbReference type="OrthoDB" id="8779738at2"/>
<evidence type="ECO:0000256" key="1">
    <source>
        <dbReference type="SAM" id="MobiDB-lite"/>
    </source>
</evidence>
<protein>
    <submittedName>
        <fullName evidence="2">Uncharacterized protein</fullName>
    </submittedName>
</protein>
<evidence type="ECO:0000313" key="4">
    <source>
        <dbReference type="Proteomes" id="UP000611459"/>
    </source>
</evidence>